<dbReference type="CDD" id="cd00754">
    <property type="entry name" value="Ubl_MoaD"/>
    <property type="match status" value="1"/>
</dbReference>
<comment type="similarity">
    <text evidence="2">Belongs to the MoaD family.</text>
</comment>
<evidence type="ECO:0000313" key="4">
    <source>
        <dbReference type="EMBL" id="MBD1389596.1"/>
    </source>
</evidence>
<evidence type="ECO:0000313" key="5">
    <source>
        <dbReference type="Proteomes" id="UP000638014"/>
    </source>
</evidence>
<dbReference type="InterPro" id="IPR003749">
    <property type="entry name" value="ThiS/MoaD-like"/>
</dbReference>
<dbReference type="GO" id="GO:0000166">
    <property type="term" value="F:nucleotide binding"/>
    <property type="evidence" value="ECO:0007669"/>
    <property type="project" value="UniProtKB-KW"/>
</dbReference>
<dbReference type="SUPFAM" id="SSF54285">
    <property type="entry name" value="MoaD/ThiS"/>
    <property type="match status" value="1"/>
</dbReference>
<dbReference type="EMBL" id="JACXAF010000010">
    <property type="protein sequence ID" value="MBD1389596.1"/>
    <property type="molecule type" value="Genomic_DNA"/>
</dbReference>
<evidence type="ECO:0000256" key="2">
    <source>
        <dbReference type="ARBA" id="ARBA00024200"/>
    </source>
</evidence>
<dbReference type="PANTHER" id="PTHR33359">
    <property type="entry name" value="MOLYBDOPTERIN SYNTHASE SULFUR CARRIER SUBUNIT"/>
    <property type="match status" value="1"/>
</dbReference>
<dbReference type="AlphaFoldDB" id="A0A8J6UG50"/>
<dbReference type="Proteomes" id="UP000638014">
    <property type="component" value="Unassembled WGS sequence"/>
</dbReference>
<evidence type="ECO:0000256" key="1">
    <source>
        <dbReference type="ARBA" id="ARBA00022741"/>
    </source>
</evidence>
<keyword evidence="1" id="KW-0547">Nucleotide-binding</keyword>
<dbReference type="Pfam" id="PF02597">
    <property type="entry name" value="ThiS"/>
    <property type="match status" value="1"/>
</dbReference>
<dbReference type="GO" id="GO:0006777">
    <property type="term" value="P:Mo-molybdopterin cofactor biosynthetic process"/>
    <property type="evidence" value="ECO:0007669"/>
    <property type="project" value="InterPro"/>
</dbReference>
<dbReference type="RefSeq" id="WP_191144704.1">
    <property type="nucleotide sequence ID" value="NZ_JACXAF010000010.1"/>
</dbReference>
<protein>
    <recommendedName>
        <fullName evidence="3">Molybdopterin synthase sulfur carrier subunit</fullName>
    </recommendedName>
</protein>
<dbReference type="Gene3D" id="3.10.20.30">
    <property type="match status" value="1"/>
</dbReference>
<dbReference type="InterPro" id="IPR016155">
    <property type="entry name" value="Mopterin_synth/thiamin_S_b"/>
</dbReference>
<dbReference type="InterPro" id="IPR044672">
    <property type="entry name" value="MOCS2A"/>
</dbReference>
<reference evidence="4" key="1">
    <citation type="submission" date="2020-09" db="EMBL/GenBank/DDBJ databases">
        <title>A novel bacterium of genus Neiella, isolated from South China Sea.</title>
        <authorList>
            <person name="Huang H."/>
            <person name="Mo K."/>
            <person name="Hu Y."/>
        </authorList>
    </citation>
    <scope>NUCLEOTIDE SEQUENCE</scope>
    <source>
        <strain evidence="4">HB171785</strain>
    </source>
</reference>
<dbReference type="GO" id="GO:1990133">
    <property type="term" value="C:molybdopterin adenylyltransferase complex"/>
    <property type="evidence" value="ECO:0007669"/>
    <property type="project" value="TreeGrafter"/>
</dbReference>
<gene>
    <name evidence="4" type="ORF">IC617_09155</name>
</gene>
<dbReference type="InterPro" id="IPR012675">
    <property type="entry name" value="Beta-grasp_dom_sf"/>
</dbReference>
<comment type="caution">
    <text evidence="4">The sequence shown here is derived from an EMBL/GenBank/DDBJ whole genome shotgun (WGS) entry which is preliminary data.</text>
</comment>
<keyword evidence="5" id="KW-1185">Reference proteome</keyword>
<accession>A0A8J6UG50</accession>
<evidence type="ECO:0000256" key="3">
    <source>
        <dbReference type="ARBA" id="ARBA00024247"/>
    </source>
</evidence>
<organism evidence="4 5">
    <name type="scientific">Neiella litorisoli</name>
    <dbReference type="NCBI Taxonomy" id="2771431"/>
    <lineage>
        <taxon>Bacteria</taxon>
        <taxon>Pseudomonadati</taxon>
        <taxon>Pseudomonadota</taxon>
        <taxon>Gammaproteobacteria</taxon>
        <taxon>Alteromonadales</taxon>
        <taxon>Echinimonadaceae</taxon>
        <taxon>Neiella</taxon>
    </lineage>
</organism>
<dbReference type="PANTHER" id="PTHR33359:SF1">
    <property type="entry name" value="MOLYBDOPTERIN SYNTHASE SULFUR CARRIER SUBUNIT"/>
    <property type="match status" value="1"/>
</dbReference>
<proteinExistence type="inferred from homology"/>
<sequence>MTLSILVFASLREQLGRGQISLAIDLPCDVATLKQGLAKQYPVIATAERNGALLVAVNQQMAGDEAMVAVGDEVALFPPVTGG</sequence>
<name>A0A8J6UG50_9GAMM</name>